<reference evidence="3" key="1">
    <citation type="journal article" date="2019" name="Int. J. Syst. Evol. Microbiol.">
        <title>The Global Catalogue of Microorganisms (GCM) 10K type strain sequencing project: providing services to taxonomists for standard genome sequencing and annotation.</title>
        <authorList>
            <consortium name="The Broad Institute Genomics Platform"/>
            <consortium name="The Broad Institute Genome Sequencing Center for Infectious Disease"/>
            <person name="Wu L."/>
            <person name="Ma J."/>
        </authorList>
    </citation>
    <scope>NUCLEOTIDE SEQUENCE [LARGE SCALE GENOMIC DNA]</scope>
    <source>
        <strain evidence="3">CGMCC 1.15942</strain>
    </source>
</reference>
<dbReference type="PANTHER" id="PTHR37038">
    <property type="entry name" value="TRANSCRIPTIONAL REGULATOR-RELATED"/>
    <property type="match status" value="1"/>
</dbReference>
<accession>A0ABQ1PWJ8</accession>
<dbReference type="InterPro" id="IPR010057">
    <property type="entry name" value="Transcription_activator_Rgg_C"/>
</dbReference>
<name>A0ABQ1PWJ8_9ENTE</name>
<dbReference type="Gene3D" id="1.25.40.400">
    <property type="match status" value="1"/>
</dbReference>
<dbReference type="InterPro" id="IPR011990">
    <property type="entry name" value="TPR-like_helical_dom_sf"/>
</dbReference>
<dbReference type="PROSITE" id="PS50943">
    <property type="entry name" value="HTH_CROC1"/>
    <property type="match status" value="1"/>
</dbReference>
<comment type="caution">
    <text evidence="2">The sequence shown here is derived from an EMBL/GenBank/DDBJ whole genome shotgun (WGS) entry which is preliminary data.</text>
</comment>
<evidence type="ECO:0000259" key="1">
    <source>
        <dbReference type="PROSITE" id="PS50943"/>
    </source>
</evidence>
<dbReference type="EMBL" id="BMKI01000019">
    <property type="protein sequence ID" value="GGD04827.1"/>
    <property type="molecule type" value="Genomic_DNA"/>
</dbReference>
<dbReference type="InterPro" id="IPR001387">
    <property type="entry name" value="Cro/C1-type_HTH"/>
</dbReference>
<dbReference type="InterPro" id="IPR053163">
    <property type="entry name" value="HTH-type_regulator_Rgg"/>
</dbReference>
<evidence type="ECO:0000313" key="3">
    <source>
        <dbReference type="Proteomes" id="UP000630615"/>
    </source>
</evidence>
<dbReference type="InterPro" id="IPR010982">
    <property type="entry name" value="Lambda_DNA-bd_dom_sf"/>
</dbReference>
<feature type="domain" description="HTH cro/C1-type" evidence="1">
    <location>
        <begin position="26"/>
        <end position="59"/>
    </location>
</feature>
<dbReference type="Pfam" id="PF21259">
    <property type="entry name" value="Rgg_C"/>
    <property type="match status" value="1"/>
</dbReference>
<organism evidence="2 3">
    <name type="scientific">Enterococcus wangshanyuanii</name>
    <dbReference type="NCBI Taxonomy" id="2005703"/>
    <lineage>
        <taxon>Bacteria</taxon>
        <taxon>Bacillati</taxon>
        <taxon>Bacillota</taxon>
        <taxon>Bacilli</taxon>
        <taxon>Lactobacillales</taxon>
        <taxon>Enterococcaceae</taxon>
        <taxon>Enterococcus</taxon>
    </lineage>
</organism>
<dbReference type="Proteomes" id="UP000630615">
    <property type="component" value="Unassembled WGS sequence"/>
</dbReference>
<protein>
    <submittedName>
        <fullName evidence="2">Transcriptional regulator</fullName>
    </submittedName>
</protein>
<evidence type="ECO:0000313" key="2">
    <source>
        <dbReference type="EMBL" id="GGD04827.1"/>
    </source>
</evidence>
<dbReference type="SUPFAM" id="SSF47413">
    <property type="entry name" value="lambda repressor-like DNA-binding domains"/>
    <property type="match status" value="1"/>
</dbReference>
<dbReference type="NCBIfam" id="TIGR01716">
    <property type="entry name" value="RGG_Cterm"/>
    <property type="match status" value="1"/>
</dbReference>
<keyword evidence="3" id="KW-1185">Reference proteome</keyword>
<proteinExistence type="predicted"/>
<dbReference type="SUPFAM" id="SSF48452">
    <property type="entry name" value="TPR-like"/>
    <property type="match status" value="1"/>
</dbReference>
<dbReference type="CDD" id="cd00093">
    <property type="entry name" value="HTH_XRE"/>
    <property type="match status" value="1"/>
</dbReference>
<dbReference type="RefSeq" id="WP_088269584.1">
    <property type="nucleotide sequence ID" value="NZ_BMKI01000019.1"/>
</dbReference>
<sequence>MLINDTIKFFRTMKNIPSSSMFPDHSKSYYSKLENGRSSIKINELNNVLNRLELTTSEFFFYFDDGFDGEFVNLFRDCSIHPEDHMRKENLLKHYYSIEMAYSKNSKILAQYYSIKSHFLGKWPNIKSFSNTEKEHIINYLTEKSFYTYYDYVLFSNSIVYFDRRQTLDVTTRMLPIAWESFRDHETKKYAYTAYINIITARIYNKEYDEAKLYIEMAEKEDIKSSNYFFKFSIQYLKNMILFIETEDLVYLNKIYNFISLVEDAGDSSMANLLKEEVSNFALKSKKISDGEIYPNTLMKDQ</sequence>
<gene>
    <name evidence="2" type="ORF">GCM10011573_37900</name>
</gene>